<dbReference type="SUPFAM" id="SSF51230">
    <property type="entry name" value="Single hybrid motif"/>
    <property type="match status" value="1"/>
</dbReference>
<sequence length="453" mass="47872">MATPVVMPKQGQSVESCIIVEWKKEEGDPVQEGDVLCEVETDKAVMEVESPVSGTLLARFYPEGELVPVLTNIAAIGTPGEDISHLRPQEGGSASQTEAAPPAPSEEAPVQEAPAEGMDQASAAPAAPPQAISPRARNLAARRQIDLTGVQGTGPGGRIIERDVEAALAAQPRLSPVAKAMVETGGYRAPGRGTGPGGRVMSRDLEAVVSPAPSPAAAGAEDDVLERIPVRGIRKVIAERMLHSLQSTAQLTLHASADARALLAYRRRLKESEPALELQGVTINDLVLFAVSRVLLQFPDLNAWYDGETITRYRAVHLGFAVDTPRGLMVPVIRRAHVLSLRELSRASKRLSTACQEGSITPDELNGGTFTVTNLGSLGIERFTPILNPPQVAILGVGSIELKAVEVEGEVQFIPHLGLSLTLNHQAVDGAPGARFLQALARGIAGLETLLAL</sequence>
<dbReference type="PANTHER" id="PTHR43178:SF5">
    <property type="entry name" value="LIPOAMIDE ACYLTRANSFERASE COMPONENT OF BRANCHED-CHAIN ALPHA-KETO ACID DEHYDROGENASE COMPLEX, MITOCHONDRIAL"/>
    <property type="match status" value="1"/>
</dbReference>
<evidence type="ECO:0000256" key="6">
    <source>
        <dbReference type="RuleBase" id="RU003423"/>
    </source>
</evidence>
<dbReference type="InterPro" id="IPR001078">
    <property type="entry name" value="2-oxoacid_DH_actylTfrase"/>
</dbReference>
<evidence type="ECO:0000256" key="1">
    <source>
        <dbReference type="ARBA" id="ARBA00001938"/>
    </source>
</evidence>
<dbReference type="PROSITE" id="PS50968">
    <property type="entry name" value="BIOTINYL_LIPOYL"/>
    <property type="match status" value="1"/>
</dbReference>
<organism evidence="10 11">
    <name type="scientific">Litorilinea aerophila</name>
    <dbReference type="NCBI Taxonomy" id="1204385"/>
    <lineage>
        <taxon>Bacteria</taxon>
        <taxon>Bacillati</taxon>
        <taxon>Chloroflexota</taxon>
        <taxon>Caldilineae</taxon>
        <taxon>Caldilineales</taxon>
        <taxon>Caldilineaceae</taxon>
        <taxon>Litorilinea</taxon>
    </lineage>
</organism>
<dbReference type="Gene3D" id="4.10.320.10">
    <property type="entry name" value="E3-binding domain"/>
    <property type="match status" value="1"/>
</dbReference>
<comment type="cofactor">
    <cofactor evidence="1 6">
        <name>(R)-lipoate</name>
        <dbReference type="ChEBI" id="CHEBI:83088"/>
    </cofactor>
</comment>
<dbReference type="OrthoDB" id="9805770at2"/>
<keyword evidence="4 6" id="KW-0450">Lipoyl</keyword>
<dbReference type="InParanoid" id="A0A540VMN1"/>
<proteinExistence type="inferred from homology"/>
<accession>A0A540VMN1</accession>
<keyword evidence="3 6" id="KW-0808">Transferase</keyword>
<dbReference type="InterPro" id="IPR023213">
    <property type="entry name" value="CAT-like_dom_sf"/>
</dbReference>
<dbReference type="EC" id="2.3.1.-" evidence="6"/>
<dbReference type="GO" id="GO:0005737">
    <property type="term" value="C:cytoplasm"/>
    <property type="evidence" value="ECO:0007669"/>
    <property type="project" value="TreeGrafter"/>
</dbReference>
<evidence type="ECO:0000313" key="11">
    <source>
        <dbReference type="Proteomes" id="UP000317371"/>
    </source>
</evidence>
<feature type="domain" description="Peripheral subunit-binding (PSBD)" evidence="9">
    <location>
        <begin position="131"/>
        <end position="168"/>
    </location>
</feature>
<dbReference type="GO" id="GO:0031405">
    <property type="term" value="F:lipoic acid binding"/>
    <property type="evidence" value="ECO:0007669"/>
    <property type="project" value="TreeGrafter"/>
</dbReference>
<dbReference type="RefSeq" id="WP_141608223.1">
    <property type="nucleotide sequence ID" value="NZ_VIGC02000001.1"/>
</dbReference>
<dbReference type="EMBL" id="VIGC01000001">
    <property type="protein sequence ID" value="TQE98010.1"/>
    <property type="molecule type" value="Genomic_DNA"/>
</dbReference>
<feature type="region of interest" description="Disordered" evidence="7">
    <location>
        <begin position="80"/>
        <end position="131"/>
    </location>
</feature>
<evidence type="ECO:0000256" key="5">
    <source>
        <dbReference type="ARBA" id="ARBA00023315"/>
    </source>
</evidence>
<dbReference type="PROSITE" id="PS51826">
    <property type="entry name" value="PSBD"/>
    <property type="match status" value="1"/>
</dbReference>
<keyword evidence="11" id="KW-1185">Reference proteome</keyword>
<dbReference type="Pfam" id="PF00198">
    <property type="entry name" value="2-oxoacid_dh"/>
    <property type="match status" value="1"/>
</dbReference>
<evidence type="ECO:0000259" key="8">
    <source>
        <dbReference type="PROSITE" id="PS50968"/>
    </source>
</evidence>
<dbReference type="GO" id="GO:0016407">
    <property type="term" value="F:acetyltransferase activity"/>
    <property type="evidence" value="ECO:0007669"/>
    <property type="project" value="TreeGrafter"/>
</dbReference>
<comment type="similarity">
    <text evidence="2 6">Belongs to the 2-oxoacid dehydrogenase family.</text>
</comment>
<feature type="compositionally biased region" description="Low complexity" evidence="7">
    <location>
        <begin position="93"/>
        <end position="131"/>
    </location>
</feature>
<evidence type="ECO:0000256" key="7">
    <source>
        <dbReference type="SAM" id="MobiDB-lite"/>
    </source>
</evidence>
<dbReference type="Pfam" id="PF02817">
    <property type="entry name" value="E3_binding"/>
    <property type="match status" value="1"/>
</dbReference>
<dbReference type="InterPro" id="IPR003016">
    <property type="entry name" value="2-oxoA_DH_lipoyl-BS"/>
</dbReference>
<protein>
    <recommendedName>
        <fullName evidence="6">Dihydrolipoamide acetyltransferase component of pyruvate dehydrogenase complex</fullName>
        <ecNumber evidence="6">2.3.1.-</ecNumber>
    </recommendedName>
</protein>
<keyword evidence="5 6" id="KW-0012">Acyltransferase</keyword>
<dbReference type="SUPFAM" id="SSF47005">
    <property type="entry name" value="Peripheral subunit-binding domain of 2-oxo acid dehydrogenase complex"/>
    <property type="match status" value="1"/>
</dbReference>
<dbReference type="InterPro" id="IPR004167">
    <property type="entry name" value="PSBD"/>
</dbReference>
<dbReference type="InterPro" id="IPR011053">
    <property type="entry name" value="Single_hybrid_motif"/>
</dbReference>
<dbReference type="SUPFAM" id="SSF52777">
    <property type="entry name" value="CoA-dependent acyltransferases"/>
    <property type="match status" value="1"/>
</dbReference>
<dbReference type="AlphaFoldDB" id="A0A540VMN1"/>
<dbReference type="Proteomes" id="UP000317371">
    <property type="component" value="Unassembled WGS sequence"/>
</dbReference>
<dbReference type="Gene3D" id="2.40.50.100">
    <property type="match status" value="1"/>
</dbReference>
<evidence type="ECO:0000259" key="9">
    <source>
        <dbReference type="PROSITE" id="PS51826"/>
    </source>
</evidence>
<dbReference type="PANTHER" id="PTHR43178">
    <property type="entry name" value="DIHYDROLIPOAMIDE ACETYLTRANSFERASE COMPONENT OF PYRUVATE DEHYDROGENASE COMPLEX"/>
    <property type="match status" value="1"/>
</dbReference>
<evidence type="ECO:0000256" key="2">
    <source>
        <dbReference type="ARBA" id="ARBA00007317"/>
    </source>
</evidence>
<dbReference type="InterPro" id="IPR050743">
    <property type="entry name" value="2-oxoacid_DH_E2_comp"/>
</dbReference>
<evidence type="ECO:0000256" key="4">
    <source>
        <dbReference type="ARBA" id="ARBA00022823"/>
    </source>
</evidence>
<name>A0A540VMN1_9CHLR</name>
<dbReference type="InterPro" id="IPR000089">
    <property type="entry name" value="Biotin_lipoyl"/>
</dbReference>
<feature type="domain" description="Lipoyl-binding" evidence="8">
    <location>
        <begin position="2"/>
        <end position="77"/>
    </location>
</feature>
<dbReference type="PROSITE" id="PS00189">
    <property type="entry name" value="LIPOYL"/>
    <property type="match status" value="1"/>
</dbReference>
<dbReference type="Pfam" id="PF00364">
    <property type="entry name" value="Biotin_lipoyl"/>
    <property type="match status" value="1"/>
</dbReference>
<gene>
    <name evidence="10" type="ORF">FKZ61_01125</name>
</gene>
<dbReference type="InterPro" id="IPR036625">
    <property type="entry name" value="E3-bd_dom_sf"/>
</dbReference>
<evidence type="ECO:0000256" key="3">
    <source>
        <dbReference type="ARBA" id="ARBA00022679"/>
    </source>
</evidence>
<dbReference type="CDD" id="cd06849">
    <property type="entry name" value="lipoyl_domain"/>
    <property type="match status" value="1"/>
</dbReference>
<reference evidence="10 11" key="1">
    <citation type="submission" date="2019-06" db="EMBL/GenBank/DDBJ databases">
        <title>Genome sequence of Litorilinea aerophila BAA-2444.</title>
        <authorList>
            <person name="Maclea K.S."/>
            <person name="Maurais E.G."/>
            <person name="Iannazzi L.C."/>
        </authorList>
    </citation>
    <scope>NUCLEOTIDE SEQUENCE [LARGE SCALE GENOMIC DNA]</scope>
    <source>
        <strain evidence="10 11">ATCC BAA-2444</strain>
    </source>
</reference>
<comment type="caution">
    <text evidence="10">The sequence shown here is derived from an EMBL/GenBank/DDBJ whole genome shotgun (WGS) entry which is preliminary data.</text>
</comment>
<dbReference type="Gene3D" id="3.30.559.10">
    <property type="entry name" value="Chloramphenicol acetyltransferase-like domain"/>
    <property type="match status" value="1"/>
</dbReference>
<evidence type="ECO:0000313" key="10">
    <source>
        <dbReference type="EMBL" id="TQE98010.1"/>
    </source>
</evidence>